<evidence type="ECO:0000256" key="1">
    <source>
        <dbReference type="SAM" id="Coils"/>
    </source>
</evidence>
<dbReference type="EMBL" id="CP007202">
    <property type="protein sequence ID" value="AJR04582.1"/>
    <property type="molecule type" value="Genomic_DNA"/>
</dbReference>
<name>A0A0C5WEB5_9FLAO</name>
<dbReference type="STRING" id="1454006.AW14_13970"/>
<dbReference type="PATRIC" id="fig|1454006.5.peg.2770"/>
<keyword evidence="2" id="KW-0812">Transmembrane</keyword>
<dbReference type="GO" id="GO:0032259">
    <property type="term" value="P:methylation"/>
    <property type="evidence" value="ECO:0007669"/>
    <property type="project" value="UniProtKB-KW"/>
</dbReference>
<dbReference type="OrthoDB" id="981213at2"/>
<keyword evidence="5" id="KW-1185">Reference proteome</keyword>
<keyword evidence="3" id="KW-0732">Signal</keyword>
<keyword evidence="2" id="KW-0472">Membrane</keyword>
<evidence type="ECO:0000256" key="2">
    <source>
        <dbReference type="SAM" id="Phobius"/>
    </source>
</evidence>
<evidence type="ECO:0000256" key="3">
    <source>
        <dbReference type="SAM" id="SignalP"/>
    </source>
</evidence>
<keyword evidence="1" id="KW-0175">Coiled coil</keyword>
<feature type="chain" id="PRO_5002195131" evidence="3">
    <location>
        <begin position="21"/>
        <end position="206"/>
    </location>
</feature>
<organism evidence="4 5">
    <name type="scientific">Siansivirga zeaxanthinifaciens CC-SAMT-1</name>
    <dbReference type="NCBI Taxonomy" id="1454006"/>
    <lineage>
        <taxon>Bacteria</taxon>
        <taxon>Pseudomonadati</taxon>
        <taxon>Bacteroidota</taxon>
        <taxon>Flavobacteriia</taxon>
        <taxon>Flavobacteriales</taxon>
        <taxon>Flavobacteriaceae</taxon>
        <taxon>Siansivirga</taxon>
    </lineage>
</organism>
<dbReference type="AlphaFoldDB" id="A0A0C5WEB5"/>
<feature type="coiled-coil region" evidence="1">
    <location>
        <begin position="163"/>
        <end position="205"/>
    </location>
</feature>
<accession>A0A0C5WEB5</accession>
<feature type="coiled-coil region" evidence="1">
    <location>
        <begin position="91"/>
        <end position="118"/>
    </location>
</feature>
<sequence>MNKIKFLVCITYLFTLNTFAQTTPENQDAEEEKLSLNSGTIDSQFEYVIRKSNSWQDYKTVKKVWLYTLKSHTIDSLKAVHKDLLDTQRLVDGQKKEISDLKLKLDNTQNTLNNTLQEKDSMALFGIQMSKTNYSVIMWSIIALLLALLLLFIYKFKNSNIITKNAKQALQDIEDEFEEHRKVALEREQKVRRQLQDEINKHKKSK</sequence>
<gene>
    <name evidence="4" type="ORF">AW14_13970</name>
</gene>
<evidence type="ECO:0000313" key="4">
    <source>
        <dbReference type="EMBL" id="AJR04582.1"/>
    </source>
</evidence>
<keyword evidence="4" id="KW-0808">Transferase</keyword>
<protein>
    <submittedName>
        <fullName evidence="4">tRNA (Guanine-N1)-methyltransferase</fullName>
    </submittedName>
</protein>
<dbReference type="HOGENOM" id="CLU_108467_0_0_10"/>
<dbReference type="GO" id="GO:0008168">
    <property type="term" value="F:methyltransferase activity"/>
    <property type="evidence" value="ECO:0007669"/>
    <property type="project" value="UniProtKB-KW"/>
</dbReference>
<proteinExistence type="predicted"/>
<dbReference type="RefSeq" id="WP_044639302.1">
    <property type="nucleotide sequence ID" value="NZ_CP007202.1"/>
</dbReference>
<reference evidence="4 5" key="1">
    <citation type="submission" date="2014-02" db="EMBL/GenBank/DDBJ databases">
        <authorList>
            <person name="Young C.-C."/>
            <person name="Hameed A."/>
            <person name="Huang H.-C."/>
            <person name="Shahina M."/>
        </authorList>
    </citation>
    <scope>NUCLEOTIDE SEQUENCE [LARGE SCALE GENOMIC DNA]</scope>
    <source>
        <strain evidence="4 5">CC-SAMT-1</strain>
    </source>
</reference>
<dbReference type="Proteomes" id="UP000032229">
    <property type="component" value="Chromosome"/>
</dbReference>
<feature type="transmembrane region" description="Helical" evidence="2">
    <location>
        <begin position="136"/>
        <end position="154"/>
    </location>
</feature>
<feature type="signal peptide" evidence="3">
    <location>
        <begin position="1"/>
        <end position="20"/>
    </location>
</feature>
<keyword evidence="4" id="KW-0489">Methyltransferase</keyword>
<evidence type="ECO:0000313" key="5">
    <source>
        <dbReference type="Proteomes" id="UP000032229"/>
    </source>
</evidence>
<dbReference type="KEGG" id="sze:AW14_13970"/>
<keyword evidence="2" id="KW-1133">Transmembrane helix</keyword>